<dbReference type="AlphaFoldDB" id="A0A9E6UNC6"/>
<dbReference type="NCBIfam" id="TIGR03803">
    <property type="entry name" value="Gloeo_Verruco"/>
    <property type="match status" value="2"/>
</dbReference>
<accession>A0A9E6UNC6</accession>
<reference evidence="1" key="1">
    <citation type="submission" date="2021-08" db="EMBL/GenBank/DDBJ databases">
        <authorList>
            <person name="Zhang H."/>
            <person name="Xu M."/>
            <person name="Yu Z."/>
            <person name="Yang L."/>
            <person name="Cai Y."/>
        </authorList>
    </citation>
    <scope>NUCLEOTIDE SEQUENCE</scope>
    <source>
        <strain evidence="1">CHL1</strain>
    </source>
</reference>
<name>A0A9E6UNC6_9HYPH</name>
<dbReference type="InterPro" id="IPR022519">
    <property type="entry name" value="Gloeo/Verruco_rpt"/>
</dbReference>
<dbReference type="EMBL" id="CP081869">
    <property type="protein sequence ID" value="QZO00049.1"/>
    <property type="molecule type" value="Genomic_DNA"/>
</dbReference>
<dbReference type="Proteomes" id="UP000825701">
    <property type="component" value="Chromosome"/>
</dbReference>
<dbReference type="KEGG" id="cmet:K6K41_26345"/>
<evidence type="ECO:0000313" key="2">
    <source>
        <dbReference type="Proteomes" id="UP000825701"/>
    </source>
</evidence>
<sequence length="257" mass="26175">MCGSPSTNLLLAPDGSLFGTTEGGGPSNCGLVFQLKPQKSGALPWKFKTLATFASEVGCTPRSALTRDDAGNLYGALFTGGAANLGAAYMLRPTSGGSYKLKTLKSFSDPNQVGSPIGDIALDGVGAVIGAARNGGADGCGGVYRLAPPSGSGKKWKFQKVRKLAGGGEGCFPLGVARDAGSGALAVTTYQGGVFNVGALLELTPRASGPADYRLRLRESFGPSYNYPQGSPVWGPDGEVYGSTTDAIAIWRSSPAP</sequence>
<organism evidence="1 2">
    <name type="scientific">Chenggangzhangella methanolivorans</name>
    <dbReference type="NCBI Taxonomy" id="1437009"/>
    <lineage>
        <taxon>Bacteria</taxon>
        <taxon>Pseudomonadati</taxon>
        <taxon>Pseudomonadota</taxon>
        <taxon>Alphaproteobacteria</taxon>
        <taxon>Hyphomicrobiales</taxon>
        <taxon>Methylopilaceae</taxon>
        <taxon>Chenggangzhangella</taxon>
    </lineage>
</organism>
<protein>
    <submittedName>
        <fullName evidence="1">Uncharacterized protein</fullName>
    </submittedName>
</protein>
<keyword evidence="2" id="KW-1185">Reference proteome</keyword>
<dbReference type="RefSeq" id="WP_261403196.1">
    <property type="nucleotide sequence ID" value="NZ_CP081869.1"/>
</dbReference>
<evidence type="ECO:0000313" key="1">
    <source>
        <dbReference type="EMBL" id="QZO00049.1"/>
    </source>
</evidence>
<proteinExistence type="predicted"/>
<gene>
    <name evidence="1" type="ORF">K6K41_26345</name>
</gene>